<dbReference type="RefSeq" id="WP_264849451.1">
    <property type="nucleotide sequence ID" value="NZ_BRXR01000001.1"/>
</dbReference>
<dbReference type="EMBL" id="BRXR01000001">
    <property type="protein sequence ID" value="GLC30189.1"/>
    <property type="molecule type" value="Genomic_DNA"/>
</dbReference>
<evidence type="ECO:0000313" key="2">
    <source>
        <dbReference type="EMBL" id="GLC30189.1"/>
    </source>
</evidence>
<evidence type="ECO:0000313" key="3">
    <source>
        <dbReference type="Proteomes" id="UP001208567"/>
    </source>
</evidence>
<reference evidence="2 3" key="1">
    <citation type="journal article" date="2024" name="Int. J. Syst. Evol. Microbiol.">
        <title>Clostridium omnivorum sp. nov., isolated from anoxic soil under the treatment of reductive soil disinfestation.</title>
        <authorList>
            <person name="Ueki A."/>
            <person name="Tonouchi A."/>
            <person name="Kaku N."/>
            <person name="Honma S."/>
            <person name="Ueki K."/>
        </authorList>
    </citation>
    <scope>NUCLEOTIDE SEQUENCE [LARGE SCALE GENOMIC DNA]</scope>
    <source>
        <strain evidence="2 3">E14</strain>
    </source>
</reference>
<organism evidence="2 3">
    <name type="scientific">Clostridium omnivorum</name>
    <dbReference type="NCBI Taxonomy" id="1604902"/>
    <lineage>
        <taxon>Bacteria</taxon>
        <taxon>Bacillati</taxon>
        <taxon>Bacillota</taxon>
        <taxon>Clostridia</taxon>
        <taxon>Eubacteriales</taxon>
        <taxon>Clostridiaceae</taxon>
        <taxon>Clostridium</taxon>
    </lineage>
</organism>
<comment type="caution">
    <text evidence="2">The sequence shown here is derived from an EMBL/GenBank/DDBJ whole genome shotgun (WGS) entry which is preliminary data.</text>
</comment>
<name>A0ABQ5N511_9CLOT</name>
<dbReference type="InterPro" id="IPR018739">
    <property type="entry name" value="DUF2281"/>
</dbReference>
<proteinExistence type="predicted"/>
<evidence type="ECO:0000259" key="1">
    <source>
        <dbReference type="Pfam" id="PF10047"/>
    </source>
</evidence>
<protein>
    <recommendedName>
        <fullName evidence="1">DUF2281 domain-containing protein</fullName>
    </recommendedName>
</protein>
<sequence length="57" mass="6783">MSLAEKLIRDFEELPETQKREVIDFVEFLKIKNQKSLEKMMDEVIVENKEALDELAK</sequence>
<dbReference type="Proteomes" id="UP001208567">
    <property type="component" value="Unassembled WGS sequence"/>
</dbReference>
<dbReference type="Pfam" id="PF10047">
    <property type="entry name" value="DUF2281"/>
    <property type="match status" value="1"/>
</dbReference>
<feature type="domain" description="DUF2281" evidence="1">
    <location>
        <begin position="6"/>
        <end position="39"/>
    </location>
</feature>
<gene>
    <name evidence="2" type="ORF">bsdE14_15990</name>
</gene>
<accession>A0ABQ5N511</accession>
<keyword evidence="3" id="KW-1185">Reference proteome</keyword>